<feature type="chain" id="PRO_5030581739" evidence="1">
    <location>
        <begin position="22"/>
        <end position="310"/>
    </location>
</feature>
<dbReference type="InterPro" id="IPR026444">
    <property type="entry name" value="Secre_tail"/>
</dbReference>
<protein>
    <submittedName>
        <fullName evidence="2">T9SS type A sorting domain-containing protein</fullName>
    </submittedName>
</protein>
<gene>
    <name evidence="2" type="ORF">HHU12_28565</name>
</gene>
<dbReference type="PROSITE" id="PS51257">
    <property type="entry name" value="PROKAR_LIPOPROTEIN"/>
    <property type="match status" value="1"/>
</dbReference>
<organism evidence="2 3">
    <name type="scientific">Flammeovirga aprica JL-4</name>
    <dbReference type="NCBI Taxonomy" id="694437"/>
    <lineage>
        <taxon>Bacteria</taxon>
        <taxon>Pseudomonadati</taxon>
        <taxon>Bacteroidota</taxon>
        <taxon>Cytophagia</taxon>
        <taxon>Cytophagales</taxon>
        <taxon>Flammeovirgaceae</taxon>
        <taxon>Flammeovirga</taxon>
    </lineage>
</organism>
<evidence type="ECO:0000313" key="2">
    <source>
        <dbReference type="EMBL" id="NME71952.1"/>
    </source>
</evidence>
<dbReference type="NCBIfam" id="TIGR04183">
    <property type="entry name" value="Por_Secre_tail"/>
    <property type="match status" value="1"/>
</dbReference>
<feature type="signal peptide" evidence="1">
    <location>
        <begin position="1"/>
        <end position="21"/>
    </location>
</feature>
<comment type="caution">
    <text evidence="2">The sequence shown here is derived from an EMBL/GenBank/DDBJ whole genome shotgun (WGS) entry which is preliminary data.</text>
</comment>
<accession>A0A7X9XCM1</accession>
<dbReference type="AlphaFoldDB" id="A0A7X9XCM1"/>
<dbReference type="RefSeq" id="WP_169660152.1">
    <property type="nucleotide sequence ID" value="NZ_JABANE010000123.1"/>
</dbReference>
<proteinExistence type="predicted"/>
<keyword evidence="1" id="KW-0732">Signal</keyword>
<evidence type="ECO:0000256" key="1">
    <source>
        <dbReference type="SAM" id="SignalP"/>
    </source>
</evidence>
<sequence>MRRFYLLYISLIAFFSCSNLEELPVGVKPNFENTEINIKNDTTINGINLIWSNVTIHENVQVDIITGQLTSSKLIMMEGASIVIHGSVHMTDVLFENEGYYSICGKEGVRIDVDGKEYIMPEGGTCFDSGDDLPVELLYFNTTLKEQNVLMEWATATEINNKGFAVERSIDKREWSEIAFVEGAGNSNSTIEYDFQDLEVPNASIVYYRLRQVDFDGAMTIYGPNAVSNSELTPELSIYPNPIAYGEKLNVLSNSDGFQVQLFDTSGRLYGQLSTENIFMEIPMIYGSGLFIVEVKSYSGNIKTEKVVVN</sequence>
<keyword evidence="3" id="KW-1185">Reference proteome</keyword>
<dbReference type="EMBL" id="JABANE010000123">
    <property type="protein sequence ID" value="NME71952.1"/>
    <property type="molecule type" value="Genomic_DNA"/>
</dbReference>
<evidence type="ECO:0000313" key="3">
    <source>
        <dbReference type="Proteomes" id="UP000576082"/>
    </source>
</evidence>
<name>A0A7X9XCM1_9BACT</name>
<reference evidence="2 3" key="1">
    <citation type="submission" date="2020-04" db="EMBL/GenBank/DDBJ databases">
        <title>Flammeovirga sp. SR4, a novel species isolated from seawater.</title>
        <authorList>
            <person name="Wang X."/>
        </authorList>
    </citation>
    <scope>NUCLEOTIDE SEQUENCE [LARGE SCALE GENOMIC DNA]</scope>
    <source>
        <strain evidence="2 3">ATCC 23126</strain>
    </source>
</reference>
<dbReference type="Proteomes" id="UP000576082">
    <property type="component" value="Unassembled WGS sequence"/>
</dbReference>